<evidence type="ECO:0000259" key="12">
    <source>
        <dbReference type="PROSITE" id="PS50850"/>
    </source>
</evidence>
<dbReference type="InterPro" id="IPR026899">
    <property type="entry name" value="FKS1-like_dom1"/>
</dbReference>
<dbReference type="Gene3D" id="1.20.1250.20">
    <property type="entry name" value="MFS general substrate transporter like domains"/>
    <property type="match status" value="1"/>
</dbReference>
<comment type="similarity">
    <text evidence="2">Belongs to the glycosyltransferase 48 family.</text>
</comment>
<feature type="compositionally biased region" description="Basic and acidic residues" evidence="10">
    <location>
        <begin position="26"/>
        <end position="41"/>
    </location>
</feature>
<keyword evidence="4" id="KW-0328">Glycosyltransferase</keyword>
<evidence type="ECO:0000256" key="4">
    <source>
        <dbReference type="ARBA" id="ARBA00022676"/>
    </source>
</evidence>
<dbReference type="EC" id="2.4.1.34" evidence="3"/>
<feature type="transmembrane region" description="Helical" evidence="11">
    <location>
        <begin position="286"/>
        <end position="307"/>
    </location>
</feature>
<evidence type="ECO:0000256" key="3">
    <source>
        <dbReference type="ARBA" id="ARBA00012589"/>
    </source>
</evidence>
<dbReference type="InterPro" id="IPR036259">
    <property type="entry name" value="MFS_trans_sf"/>
</dbReference>
<keyword evidence="5" id="KW-0808">Transferase</keyword>
<dbReference type="GO" id="GO:0000148">
    <property type="term" value="C:1,3-beta-D-glucan synthase complex"/>
    <property type="evidence" value="ECO:0007669"/>
    <property type="project" value="InterPro"/>
</dbReference>
<evidence type="ECO:0000256" key="5">
    <source>
        <dbReference type="ARBA" id="ARBA00022679"/>
    </source>
</evidence>
<feature type="transmembrane region" description="Helical" evidence="11">
    <location>
        <begin position="1153"/>
        <end position="1173"/>
    </location>
</feature>
<feature type="transmembrane region" description="Helical" evidence="11">
    <location>
        <begin position="1179"/>
        <end position="1196"/>
    </location>
</feature>
<evidence type="ECO:0000256" key="7">
    <source>
        <dbReference type="ARBA" id="ARBA00022989"/>
    </source>
</evidence>
<dbReference type="PANTHER" id="PTHR12741">
    <property type="entry name" value="LYST-INTERACTING PROTEIN LIP5 DOPAMINE RESPONSIVE PROTEIN DRG-1"/>
    <property type="match status" value="1"/>
</dbReference>
<feature type="region of interest" description="Disordered" evidence="10">
    <location>
        <begin position="1"/>
        <end position="42"/>
    </location>
</feature>
<feature type="transmembrane region" description="Helical" evidence="11">
    <location>
        <begin position="1601"/>
        <end position="1625"/>
    </location>
</feature>
<evidence type="ECO:0000256" key="8">
    <source>
        <dbReference type="ARBA" id="ARBA00023136"/>
    </source>
</evidence>
<feature type="transmembrane region" description="Helical" evidence="11">
    <location>
        <begin position="882"/>
        <end position="900"/>
    </location>
</feature>
<evidence type="ECO:0000256" key="11">
    <source>
        <dbReference type="SAM" id="Phobius"/>
    </source>
</evidence>
<dbReference type="GO" id="GO:0022857">
    <property type="term" value="F:transmembrane transporter activity"/>
    <property type="evidence" value="ECO:0007669"/>
    <property type="project" value="InterPro"/>
</dbReference>
<evidence type="ECO:0000256" key="9">
    <source>
        <dbReference type="ARBA" id="ARBA00047777"/>
    </source>
</evidence>
<feature type="transmembrane region" description="Helical" evidence="11">
    <location>
        <begin position="1346"/>
        <end position="1364"/>
    </location>
</feature>
<dbReference type="EMBL" id="CAKKTJ010000281">
    <property type="protein sequence ID" value="CAH0478899.1"/>
    <property type="molecule type" value="Genomic_DNA"/>
</dbReference>
<feature type="transmembrane region" description="Helical" evidence="11">
    <location>
        <begin position="1543"/>
        <end position="1563"/>
    </location>
</feature>
<feature type="transmembrane region" description="Helical" evidence="11">
    <location>
        <begin position="1320"/>
        <end position="1339"/>
    </location>
</feature>
<comment type="catalytic activity">
    <reaction evidence="9">
        <text>[(1-&gt;3)-beta-D-glucosyl](n) + UDP-alpha-D-glucose = [(1-&gt;3)-beta-D-glucosyl](n+1) + UDP + H(+)</text>
        <dbReference type="Rhea" id="RHEA:21476"/>
        <dbReference type="Rhea" id="RHEA-COMP:11146"/>
        <dbReference type="Rhea" id="RHEA-COMP:14303"/>
        <dbReference type="ChEBI" id="CHEBI:15378"/>
        <dbReference type="ChEBI" id="CHEBI:37671"/>
        <dbReference type="ChEBI" id="CHEBI:58223"/>
        <dbReference type="ChEBI" id="CHEBI:58885"/>
        <dbReference type="EC" id="2.4.1.34"/>
    </reaction>
</comment>
<keyword evidence="7 11" id="KW-1133">Transmembrane helix</keyword>
<feature type="transmembrane region" description="Helical" evidence="11">
    <location>
        <begin position="1637"/>
        <end position="1657"/>
    </location>
</feature>
<feature type="domain" description="Major facilitator superfamily (MFS) profile" evidence="12">
    <location>
        <begin position="1268"/>
        <end position="1691"/>
    </location>
</feature>
<feature type="transmembrane region" description="Helical" evidence="11">
    <location>
        <begin position="1267"/>
        <end position="1287"/>
    </location>
</feature>
<dbReference type="GO" id="GO:0006075">
    <property type="term" value="P:(1-&gt;3)-beta-D-glucan biosynthetic process"/>
    <property type="evidence" value="ECO:0007669"/>
    <property type="project" value="InterPro"/>
</dbReference>
<dbReference type="PROSITE" id="PS50850">
    <property type="entry name" value="MFS"/>
    <property type="match status" value="1"/>
</dbReference>
<feature type="transmembrane region" description="Helical" evidence="11">
    <location>
        <begin position="508"/>
        <end position="530"/>
    </location>
</feature>
<gene>
    <name evidence="13" type="ORF">PBS003_LOCUS5576</name>
</gene>
<evidence type="ECO:0000256" key="10">
    <source>
        <dbReference type="SAM" id="MobiDB-lite"/>
    </source>
</evidence>
<feature type="transmembrane region" description="Helical" evidence="11">
    <location>
        <begin position="1510"/>
        <end position="1531"/>
    </location>
</feature>
<dbReference type="InterPro" id="IPR005828">
    <property type="entry name" value="MFS_sugar_transport-like"/>
</dbReference>
<name>A0AAU9L2X3_9STRA</name>
<feature type="transmembrane region" description="Helical" evidence="11">
    <location>
        <begin position="411"/>
        <end position="432"/>
    </location>
</feature>
<dbReference type="PANTHER" id="PTHR12741:SF48">
    <property type="entry name" value="1,3-BETA-GLUCAN SYNTHASE COMPONENT FKS1-RELATED"/>
    <property type="match status" value="1"/>
</dbReference>
<evidence type="ECO:0000256" key="1">
    <source>
        <dbReference type="ARBA" id="ARBA00004141"/>
    </source>
</evidence>
<comment type="caution">
    <text evidence="13">The sequence shown here is derived from an EMBL/GenBank/DDBJ whole genome shotgun (WGS) entry which is preliminary data.</text>
</comment>
<feature type="transmembrane region" description="Helical" evidence="11">
    <location>
        <begin position="467"/>
        <end position="487"/>
    </location>
</feature>
<dbReference type="InterPro" id="IPR020846">
    <property type="entry name" value="MFS_dom"/>
</dbReference>
<dbReference type="SUPFAM" id="SSF103473">
    <property type="entry name" value="MFS general substrate transporter"/>
    <property type="match status" value="1"/>
</dbReference>
<feature type="transmembrane region" description="Helical" evidence="11">
    <location>
        <begin position="1669"/>
        <end position="1691"/>
    </location>
</feature>
<organism evidence="13 14">
    <name type="scientific">Peronospora belbahrii</name>
    <dbReference type="NCBI Taxonomy" id="622444"/>
    <lineage>
        <taxon>Eukaryota</taxon>
        <taxon>Sar</taxon>
        <taxon>Stramenopiles</taxon>
        <taxon>Oomycota</taxon>
        <taxon>Peronosporomycetes</taxon>
        <taxon>Peronosporales</taxon>
        <taxon>Peronosporaceae</taxon>
        <taxon>Peronospora</taxon>
    </lineage>
</organism>
<feature type="transmembrane region" description="Helical" evidence="11">
    <location>
        <begin position="1117"/>
        <end position="1141"/>
    </location>
</feature>
<feature type="region of interest" description="Disordered" evidence="10">
    <location>
        <begin position="1713"/>
        <end position="1753"/>
    </location>
</feature>
<keyword evidence="8 11" id="KW-0472">Membrane</keyword>
<dbReference type="Proteomes" id="UP001160483">
    <property type="component" value="Unassembled WGS sequence"/>
</dbReference>
<feature type="transmembrane region" description="Helical" evidence="11">
    <location>
        <begin position="328"/>
        <end position="345"/>
    </location>
</feature>
<reference evidence="13" key="1">
    <citation type="submission" date="2021-11" db="EMBL/GenBank/DDBJ databases">
        <authorList>
            <person name="Islam A."/>
            <person name="Islam S."/>
            <person name="Flora M.S."/>
            <person name="Rahman M."/>
            <person name="Ziaur R.M."/>
            <person name="Epstein J.H."/>
            <person name="Hassan M."/>
            <person name="Klassen M."/>
            <person name="Woodard K."/>
            <person name="Webb A."/>
            <person name="Webby R.J."/>
            <person name="El Zowalaty M.E."/>
        </authorList>
    </citation>
    <scope>NUCLEOTIDE SEQUENCE</scope>
    <source>
        <strain evidence="13">Pbs3</strain>
    </source>
</reference>
<feature type="transmembrane region" description="Helical" evidence="11">
    <location>
        <begin position="912"/>
        <end position="934"/>
    </location>
</feature>
<keyword evidence="6 11" id="KW-0812">Transmembrane</keyword>
<comment type="subcellular location">
    <subcellularLocation>
        <location evidence="1">Membrane</location>
        <topology evidence="1">Multi-pass membrane protein</topology>
    </subcellularLocation>
</comment>
<dbReference type="InterPro" id="IPR003440">
    <property type="entry name" value="Glyco_trans_48_dom"/>
</dbReference>
<dbReference type="SMART" id="SM01205">
    <property type="entry name" value="FKS1_dom1"/>
    <property type="match status" value="1"/>
</dbReference>
<feature type="transmembrane region" description="Helical" evidence="11">
    <location>
        <begin position="1226"/>
        <end position="1247"/>
    </location>
</feature>
<accession>A0AAU9L2X3</accession>
<feature type="transmembrane region" description="Helical" evidence="11">
    <location>
        <begin position="1020"/>
        <end position="1037"/>
    </location>
</feature>
<protein>
    <recommendedName>
        <fullName evidence="3">1,3-beta-glucan synthase</fullName>
        <ecNumber evidence="3">2.4.1.34</ecNumber>
    </recommendedName>
</protein>
<feature type="transmembrane region" description="Helical" evidence="11">
    <location>
        <begin position="1370"/>
        <end position="1394"/>
    </location>
</feature>
<evidence type="ECO:0000256" key="6">
    <source>
        <dbReference type="ARBA" id="ARBA00022692"/>
    </source>
</evidence>
<sequence length="1753" mass="196348">MTQRGPSGHGEMDRRRRASSNYFELDADRRRNKSERSERFSKRLNSMDVTSMSMKGVPQDDEAAIDYCCDYLKAKFGFQEGSVNNQREHVLLLLANGKARCLSSDSADQSLLQLGNKLLSNYRSWCQFLHTRPVTYSGNRIPNATSFGNLYMDVMLYFLIWGEAANIRHMPECICYLFHQMLQMVNADPQGQTLESEGWYLNHVIRPIWNEASNMTRRNALGKPLEHVKIRNYDDLNEYFWKPHCLSIPVTRVGQELTQHHGKTFYEHRSLFTLILNYYRIFQFNLMYFVLLIVLAFAVTISPSGGTSGWHQFESLGTVVTPYTTRDLKLAIVAIPFSLSLLAFLKCVLEVSHGWHLLTSREQIATSSRSFTYGAALTSRIVWNGGFAILFGAMIYVPLYQDKDTILLDNLYPLCGGYILPGTLILLIQAFAPQVIHGSFASKFVREGESCYVGQDMAPPLLYQLKYIVFWIFLWIIQGVTSYFILVRPLMLPTLSIYAMRLDYQNPLVLFHNIGIIFALWLPVVFIFNYSTQIFFTILQALLGGFQGVLMKTGEIRGAKEMTKAFRVAPQLFDQKVVTLLARSSDAPTSGNNSTRASALAAAYESQMMLRFVVVWNEIVNSFRAGDLLDDKEAAILQYDIRSTGEVFEPVFLSAGKLAEAMSLAIKTAKDGKGESQLRVTLVENDCLSAIRSFFTASMYVTSALFGNDDADVVDGFRMIEEIASSGGFLKSFNVRELASLCTAAVDLLEEILDLPDPGAQSQHIPNARVHPLGVIRNFVSKMEAFLNGVQSFCLDPALQRKFGNSKFCSSANGYMYASRGLVNLFCSDTAMDLHPSKKPVSIIAQIVYNMNTTEIIMSNSEAYGFDDRVYKDMDSVYNTQYYIQAGLFLSLPLICVYFAEMGLRRGLVQFLEMVFTAGPMFFIFQLGTTMHFFDNNLLHGEAQYKATGRGFKITRETFVLLYKAYALSHYRKAIELIGLCLVYLAFGKFDICDISVAGQTNSFAFDFCETSQSFGVQTFAIWVIAVVWLVSPYIFNTDGLDWEKTKADVSAWAKWMYAAEDYQDEDTVMVGGWIGWWKGELKLYHNTKLAARVTVILREFRHFLLMWYVVALEWKIVTVGLVFCAAAITVLMMSLFGIAGRGFRTVNSTIRAMVYVLAVVVAVISFFVIAMAIPDVNFIKSISLFFGYMAALYGINEMARMYSFANSSIATMSMFQQLAFFFDFVFAVTMILPLLVMSAIPFLNIIQTRMMYNKGFSEVVSASSQYAFSLAAFMGVLGGMGCGWLFQLFTTLESTAGFLSYVTTYDLLNGTVGDGSVTYAFYFGCMGGTFVAGFLSYFIGRRLSIVFGGLLTVLGMLGVSAVQSSGEGFLIPGICLLGGSVGMLLPTLAVYIYEISTRDMRGKALLLLGSGFIIGILFASLFSSSSNEVGWVWQVFIATIILSSMTPAVYIFPESPYWVYAREGLESCERCLAVLRRKEGVSEELRMIRDEESGSDDSSANGGTSFVKFLVGLFLVLVSSIFLGCVNMYLSDSFRGIDDATYMFVNCTSLQFLGALFSFFFMDRIDHKRMLYCTLLPIAALVCILGVNNKSVFVTGDSEYLMLQIVGLLLYFFAGLGITSVPWVSCIGLFTTKKRAMYVTVYFMVFFLLPVCATFIRSNESMAGNEYLYLFGLSGCCAVLMGLLFTMGTLKNGMLCTKGEMEAERTRLRRIRASRRSARTPGSARPRNFSRSRAKSHSNYQMYDSPAAGSAM</sequence>
<dbReference type="Pfam" id="PF02364">
    <property type="entry name" value="Glucan_synthase"/>
    <property type="match status" value="1"/>
</dbReference>
<evidence type="ECO:0000313" key="14">
    <source>
        <dbReference type="Proteomes" id="UP001160483"/>
    </source>
</evidence>
<dbReference type="GO" id="GO:0003843">
    <property type="term" value="F:1,3-beta-D-glucan synthase activity"/>
    <property type="evidence" value="ECO:0007669"/>
    <property type="project" value="UniProtKB-EC"/>
</dbReference>
<evidence type="ECO:0000313" key="13">
    <source>
        <dbReference type="EMBL" id="CAH0478899.1"/>
    </source>
</evidence>
<feature type="transmembrane region" description="Helical" evidence="11">
    <location>
        <begin position="1432"/>
        <end position="1453"/>
    </location>
</feature>
<feature type="transmembrane region" description="Helical" evidence="11">
    <location>
        <begin position="1406"/>
        <end position="1426"/>
    </location>
</feature>
<dbReference type="Pfam" id="PF00083">
    <property type="entry name" value="Sugar_tr"/>
    <property type="match status" value="1"/>
</dbReference>
<proteinExistence type="inferred from homology"/>
<dbReference type="Pfam" id="PF14288">
    <property type="entry name" value="FKS1_dom1"/>
    <property type="match status" value="1"/>
</dbReference>
<dbReference type="GO" id="GO:0005886">
    <property type="term" value="C:plasma membrane"/>
    <property type="evidence" value="ECO:0007669"/>
    <property type="project" value="TreeGrafter"/>
</dbReference>
<feature type="transmembrane region" description="Helical" evidence="11">
    <location>
        <begin position="381"/>
        <end position="399"/>
    </location>
</feature>
<evidence type="ECO:0000256" key="2">
    <source>
        <dbReference type="ARBA" id="ARBA00009040"/>
    </source>
</evidence>
<feature type="transmembrane region" description="Helical" evidence="11">
    <location>
        <begin position="1570"/>
        <end position="1589"/>
    </location>
</feature>